<evidence type="ECO:0000256" key="3">
    <source>
        <dbReference type="ARBA" id="ARBA00022679"/>
    </source>
</evidence>
<proteinExistence type="inferred from homology"/>
<evidence type="ECO:0000256" key="4">
    <source>
        <dbReference type="ARBA" id="ARBA00022691"/>
    </source>
</evidence>
<dbReference type="PANTHER" id="PTHR43591">
    <property type="entry name" value="METHYLTRANSFERASE"/>
    <property type="match status" value="1"/>
</dbReference>
<dbReference type="Pfam" id="PF01209">
    <property type="entry name" value="Ubie_methyltran"/>
    <property type="match status" value="1"/>
</dbReference>
<dbReference type="UniPathway" id="UPA00079">
    <property type="reaction ID" value="UER00169"/>
</dbReference>
<evidence type="ECO:0000256" key="5">
    <source>
        <dbReference type="HAMAP-Rule" id="MF_01813"/>
    </source>
</evidence>
<dbReference type="UniPathway" id="UPA00232"/>
<dbReference type="Gene3D" id="3.40.50.150">
    <property type="entry name" value="Vaccinia Virus protein VP39"/>
    <property type="match status" value="1"/>
</dbReference>
<evidence type="ECO:0000256" key="2">
    <source>
        <dbReference type="ARBA" id="ARBA00022603"/>
    </source>
</evidence>
<evidence type="ECO:0000313" key="7">
    <source>
        <dbReference type="Proteomes" id="UP000192418"/>
    </source>
</evidence>
<keyword evidence="3 5" id="KW-0808">Transferase</keyword>
<reference evidence="6 7" key="1">
    <citation type="submission" date="2017-04" db="EMBL/GenBank/DDBJ databases">
        <authorList>
            <person name="Afonso C.L."/>
            <person name="Miller P.J."/>
            <person name="Scott M.A."/>
            <person name="Spackman E."/>
            <person name="Goraichik I."/>
            <person name="Dimitrov K.M."/>
            <person name="Suarez D.L."/>
            <person name="Swayne D.E."/>
        </authorList>
    </citation>
    <scope>NUCLEOTIDE SEQUENCE [LARGE SCALE GENOMIC DNA]</scope>
    <source>
        <strain evidence="6 7">DSM 3385</strain>
    </source>
</reference>
<keyword evidence="7" id="KW-1185">Reference proteome</keyword>
<gene>
    <name evidence="5" type="primary">menG</name>
    <name evidence="6" type="ORF">SAMN02746065_103168</name>
</gene>
<comment type="similarity">
    <text evidence="5">Belongs to the class I-like SAM-binding methyltransferase superfamily. MenG/UbiE family.</text>
</comment>
<dbReference type="Proteomes" id="UP000192418">
    <property type="component" value="Unassembled WGS sequence"/>
</dbReference>
<dbReference type="EC" id="2.1.1.163" evidence="5"/>
<dbReference type="NCBIfam" id="NF001244">
    <property type="entry name" value="PRK00216.1-5"/>
    <property type="match status" value="1"/>
</dbReference>
<sequence length="233" mass="26011">MNMELDFIKEMFDSIAPKYDFLNRFLSLRQDVMWRRQMVKAGTIPHGGVVLDVACGTCDVALEIKKQKGDQVTISGTDFSPGMLLLGKQKILSRCGTMDIELTAGNALALPFKDNCLDALFIAFGIRNIMDREGALVDFHRVLKKNGKVVILELSAPRQGSLQRLYMTYFQKILPFIGGLFSKNKNAYHYLPASVLKFPGAGNFANSMEKAGFNNIQWKKMTLGIVTLFVGTK</sequence>
<dbReference type="PANTHER" id="PTHR43591:SF24">
    <property type="entry name" value="2-METHOXY-6-POLYPRENYL-1,4-BENZOQUINOL METHYLASE, MITOCHONDRIAL"/>
    <property type="match status" value="1"/>
</dbReference>
<dbReference type="OrthoDB" id="9808140at2"/>
<comment type="caution">
    <text evidence="5">Lacks conserved residue(s) required for the propagation of feature annotation.</text>
</comment>
<feature type="binding site" evidence="5">
    <location>
        <position position="78"/>
    </location>
    <ligand>
        <name>S-adenosyl-L-methionine</name>
        <dbReference type="ChEBI" id="CHEBI:59789"/>
    </ligand>
</feature>
<accession>A0A1W1ZTB7</accession>
<evidence type="ECO:0000256" key="1">
    <source>
        <dbReference type="ARBA" id="ARBA00022428"/>
    </source>
</evidence>
<keyword evidence="4 5" id="KW-0949">S-adenosyl-L-methionine</keyword>
<dbReference type="InterPro" id="IPR029063">
    <property type="entry name" value="SAM-dependent_MTases_sf"/>
</dbReference>
<dbReference type="AlphaFoldDB" id="A0A1W1ZTB7"/>
<feature type="binding site" evidence="5">
    <location>
        <position position="57"/>
    </location>
    <ligand>
        <name>S-adenosyl-L-methionine</name>
        <dbReference type="ChEBI" id="CHEBI:59789"/>
    </ligand>
</feature>
<protein>
    <recommendedName>
        <fullName evidence="5">Demethylmenaquinone methyltransferase</fullName>
        <ecNumber evidence="5">2.1.1.163</ecNumber>
    </recommendedName>
</protein>
<dbReference type="GO" id="GO:0006744">
    <property type="term" value="P:ubiquinone biosynthetic process"/>
    <property type="evidence" value="ECO:0007669"/>
    <property type="project" value="UniProtKB-UniPathway"/>
</dbReference>
<dbReference type="SUPFAM" id="SSF53335">
    <property type="entry name" value="S-adenosyl-L-methionine-dependent methyltransferases"/>
    <property type="match status" value="1"/>
</dbReference>
<dbReference type="PROSITE" id="PS51608">
    <property type="entry name" value="SAM_MT_UBIE"/>
    <property type="match status" value="1"/>
</dbReference>
<keyword evidence="1 5" id="KW-0474">Menaquinone biosynthesis</keyword>
<dbReference type="STRING" id="1121400.SAMN02746065_103168"/>
<dbReference type="EMBL" id="FWXY01000003">
    <property type="protein sequence ID" value="SMC51627.1"/>
    <property type="molecule type" value="Genomic_DNA"/>
</dbReference>
<evidence type="ECO:0000313" key="6">
    <source>
        <dbReference type="EMBL" id="SMC51627.1"/>
    </source>
</evidence>
<comment type="function">
    <text evidence="5">Methyltransferase required for the conversion of demethylmenaquinol (DMKH2) to menaquinol (MKH2).</text>
</comment>
<dbReference type="GO" id="GO:0043770">
    <property type="term" value="F:demethylmenaquinone methyltransferase activity"/>
    <property type="evidence" value="ECO:0007669"/>
    <property type="project" value="UniProtKB-UniRule"/>
</dbReference>
<comment type="catalytic activity">
    <reaction evidence="5">
        <text>a 2-demethylmenaquinol + S-adenosyl-L-methionine = a menaquinol + S-adenosyl-L-homocysteine + H(+)</text>
        <dbReference type="Rhea" id="RHEA:42640"/>
        <dbReference type="Rhea" id="RHEA-COMP:9539"/>
        <dbReference type="Rhea" id="RHEA-COMP:9563"/>
        <dbReference type="ChEBI" id="CHEBI:15378"/>
        <dbReference type="ChEBI" id="CHEBI:18151"/>
        <dbReference type="ChEBI" id="CHEBI:55437"/>
        <dbReference type="ChEBI" id="CHEBI:57856"/>
        <dbReference type="ChEBI" id="CHEBI:59789"/>
        <dbReference type="EC" id="2.1.1.163"/>
    </reaction>
</comment>
<feature type="binding site" evidence="5">
    <location>
        <begin position="106"/>
        <end position="107"/>
    </location>
    <ligand>
        <name>S-adenosyl-L-methionine</name>
        <dbReference type="ChEBI" id="CHEBI:59789"/>
    </ligand>
</feature>
<comment type="pathway">
    <text evidence="5">Quinol/quinone metabolism; menaquinone biosynthesis; menaquinol from 1,4-dihydroxy-2-naphthoate: step 2/2.</text>
</comment>
<dbReference type="GO" id="GO:0009234">
    <property type="term" value="P:menaquinone biosynthetic process"/>
    <property type="evidence" value="ECO:0007669"/>
    <property type="project" value="UniProtKB-UniRule"/>
</dbReference>
<dbReference type="PROSITE" id="PS01183">
    <property type="entry name" value="UBIE_1"/>
    <property type="match status" value="1"/>
</dbReference>
<dbReference type="CDD" id="cd02440">
    <property type="entry name" value="AdoMet_MTases"/>
    <property type="match status" value="1"/>
</dbReference>
<dbReference type="NCBIfam" id="TIGR01934">
    <property type="entry name" value="MenG_MenH_UbiE"/>
    <property type="match status" value="1"/>
</dbReference>
<dbReference type="HAMAP" id="MF_01813">
    <property type="entry name" value="MenG_UbiE_methyltr"/>
    <property type="match status" value="1"/>
</dbReference>
<name>A0A1W1ZTB7_9BACT</name>
<organism evidence="6 7">
    <name type="scientific">Desulfocicer vacuolatum DSM 3385</name>
    <dbReference type="NCBI Taxonomy" id="1121400"/>
    <lineage>
        <taxon>Bacteria</taxon>
        <taxon>Pseudomonadati</taxon>
        <taxon>Thermodesulfobacteriota</taxon>
        <taxon>Desulfobacteria</taxon>
        <taxon>Desulfobacterales</taxon>
        <taxon>Desulfobacteraceae</taxon>
        <taxon>Desulfocicer</taxon>
    </lineage>
</organism>
<dbReference type="InterPro" id="IPR004033">
    <property type="entry name" value="UbiE/COQ5_MeTrFase"/>
</dbReference>
<dbReference type="InterPro" id="IPR023576">
    <property type="entry name" value="UbiE/COQ5_MeTrFase_CS"/>
</dbReference>
<dbReference type="RefSeq" id="WP_084067135.1">
    <property type="nucleotide sequence ID" value="NZ_FWXY01000003.1"/>
</dbReference>
<keyword evidence="2 5" id="KW-0489">Methyltransferase</keyword>
<dbReference type="GO" id="GO:0032259">
    <property type="term" value="P:methylation"/>
    <property type="evidence" value="ECO:0007669"/>
    <property type="project" value="UniProtKB-KW"/>
</dbReference>